<evidence type="ECO:0000256" key="1">
    <source>
        <dbReference type="SAM" id="SignalP"/>
    </source>
</evidence>
<evidence type="ECO:0000313" key="2">
    <source>
        <dbReference type="EMBL" id="KKT82021.1"/>
    </source>
</evidence>
<name>A0A0G1KE61_9BACT</name>
<reference evidence="2 3" key="1">
    <citation type="journal article" date="2015" name="Nature">
        <title>rRNA introns, odd ribosomes, and small enigmatic genomes across a large radiation of phyla.</title>
        <authorList>
            <person name="Brown C.T."/>
            <person name="Hug L.A."/>
            <person name="Thomas B.C."/>
            <person name="Sharon I."/>
            <person name="Castelle C.J."/>
            <person name="Singh A."/>
            <person name="Wilkins M.J."/>
            <person name="Williams K.H."/>
            <person name="Banfield J.F."/>
        </authorList>
    </citation>
    <scope>NUCLEOTIDE SEQUENCE [LARGE SCALE GENOMIC DNA]</scope>
</reference>
<feature type="chain" id="PRO_5002538059" description="Outer membrane protein beta-barrel domain-containing protein" evidence="1">
    <location>
        <begin position="23"/>
        <end position="226"/>
    </location>
</feature>
<dbReference type="Proteomes" id="UP000034032">
    <property type="component" value="Unassembled WGS sequence"/>
</dbReference>
<accession>A0A0G1KE61</accession>
<keyword evidence="1" id="KW-0732">Signal</keyword>
<protein>
    <recommendedName>
        <fullName evidence="4">Outer membrane protein beta-barrel domain-containing protein</fullName>
    </recommendedName>
</protein>
<organism evidence="2 3">
    <name type="scientific">Candidatus Yanofskybacteria bacterium GW2011_GWA2_44_9</name>
    <dbReference type="NCBI Taxonomy" id="1619025"/>
    <lineage>
        <taxon>Bacteria</taxon>
        <taxon>Candidatus Yanofskyibacteriota</taxon>
    </lineage>
</organism>
<dbReference type="EMBL" id="LCJR01000012">
    <property type="protein sequence ID" value="KKT82021.1"/>
    <property type="molecule type" value="Genomic_DNA"/>
</dbReference>
<feature type="signal peptide" evidence="1">
    <location>
        <begin position="1"/>
        <end position="22"/>
    </location>
</feature>
<evidence type="ECO:0008006" key="4">
    <source>
        <dbReference type="Google" id="ProtNLM"/>
    </source>
</evidence>
<gene>
    <name evidence="2" type="ORF">UW79_C0012G0031</name>
</gene>
<sequence>MTKKVVATAFLCLAIAPGILFAQEKEPEKKDAGKDGSYIKLSFSQKNRTIAGLGYDMAGLEISFEKYLKNNCLGLSGWSIGLRKDEFIYLESGYLLNLRVFRNQKAGPVDAKLGIGAEWGAPPLTFDRTRFEFRDHELVSYKHVHIIRNSKIPRIGTVRDGVLYGFIEGAISKRKGPFLLEAGVRGNAIRFGIDVFHLKDDRLTHTSTDKLLIVPAYFVSLGVKLW</sequence>
<proteinExistence type="predicted"/>
<dbReference type="AlphaFoldDB" id="A0A0G1KE61"/>
<comment type="caution">
    <text evidence="2">The sequence shown here is derived from an EMBL/GenBank/DDBJ whole genome shotgun (WGS) entry which is preliminary data.</text>
</comment>
<evidence type="ECO:0000313" key="3">
    <source>
        <dbReference type="Proteomes" id="UP000034032"/>
    </source>
</evidence>